<evidence type="ECO:0000313" key="2">
    <source>
        <dbReference type="WBParaSite" id="ES5_v2.g20303.t1"/>
    </source>
</evidence>
<name>A0AC34FSV6_9BILA</name>
<proteinExistence type="predicted"/>
<reference evidence="2" key="1">
    <citation type="submission" date="2022-11" db="UniProtKB">
        <authorList>
            <consortium name="WormBaseParasite"/>
        </authorList>
    </citation>
    <scope>IDENTIFICATION</scope>
</reference>
<evidence type="ECO:0000313" key="1">
    <source>
        <dbReference type="Proteomes" id="UP000887579"/>
    </source>
</evidence>
<dbReference type="WBParaSite" id="ES5_v2.g20303.t1">
    <property type="protein sequence ID" value="ES5_v2.g20303.t1"/>
    <property type="gene ID" value="ES5_v2.g20303"/>
</dbReference>
<organism evidence="1 2">
    <name type="scientific">Panagrolaimus sp. ES5</name>
    <dbReference type="NCBI Taxonomy" id="591445"/>
    <lineage>
        <taxon>Eukaryota</taxon>
        <taxon>Metazoa</taxon>
        <taxon>Ecdysozoa</taxon>
        <taxon>Nematoda</taxon>
        <taxon>Chromadorea</taxon>
        <taxon>Rhabditida</taxon>
        <taxon>Tylenchina</taxon>
        <taxon>Panagrolaimomorpha</taxon>
        <taxon>Panagrolaimoidea</taxon>
        <taxon>Panagrolaimidae</taxon>
        <taxon>Panagrolaimus</taxon>
    </lineage>
</organism>
<sequence>MNLDNEKKKFPKGGEMVMKMFRSICGEQLMGRIHHILVLRST</sequence>
<dbReference type="Proteomes" id="UP000887579">
    <property type="component" value="Unplaced"/>
</dbReference>
<accession>A0AC34FSV6</accession>
<protein>
    <submittedName>
        <fullName evidence="2">Uncharacterized protein</fullName>
    </submittedName>
</protein>